<dbReference type="SUPFAM" id="SSF46894">
    <property type="entry name" value="C-terminal effector domain of the bipartite response regulators"/>
    <property type="match status" value="1"/>
</dbReference>
<dbReference type="SMART" id="SM00421">
    <property type="entry name" value="HTH_LUXR"/>
    <property type="match status" value="1"/>
</dbReference>
<dbReference type="Pfam" id="PF00196">
    <property type="entry name" value="GerE"/>
    <property type="match status" value="1"/>
</dbReference>
<dbReference type="InterPro" id="IPR058852">
    <property type="entry name" value="HTH_77"/>
</dbReference>
<proteinExistence type="predicted"/>
<dbReference type="GO" id="GO:0003677">
    <property type="term" value="F:DNA binding"/>
    <property type="evidence" value="ECO:0007669"/>
    <property type="project" value="InterPro"/>
</dbReference>
<dbReference type="PROSITE" id="PS00622">
    <property type="entry name" value="HTH_LUXR_1"/>
    <property type="match status" value="1"/>
</dbReference>
<dbReference type="Pfam" id="PF13424">
    <property type="entry name" value="TPR_12"/>
    <property type="match status" value="1"/>
</dbReference>
<evidence type="ECO:0000259" key="2">
    <source>
        <dbReference type="PROSITE" id="PS50043"/>
    </source>
</evidence>
<dbReference type="Pfam" id="PF25872">
    <property type="entry name" value="HTH_77"/>
    <property type="match status" value="1"/>
</dbReference>
<evidence type="ECO:0000313" key="4">
    <source>
        <dbReference type="Proteomes" id="UP001143474"/>
    </source>
</evidence>
<dbReference type="InterPro" id="IPR027417">
    <property type="entry name" value="P-loop_NTPase"/>
</dbReference>
<dbReference type="PROSITE" id="PS50043">
    <property type="entry name" value="HTH_LUXR_2"/>
    <property type="match status" value="1"/>
</dbReference>
<dbReference type="RefSeq" id="WP_271220526.1">
    <property type="nucleotide sequence ID" value="NZ_BSEV01000015.1"/>
</dbReference>
<feature type="region of interest" description="Disordered" evidence="1">
    <location>
        <begin position="899"/>
        <end position="926"/>
    </location>
</feature>
<dbReference type="PRINTS" id="PR00038">
    <property type="entry name" value="HTHLUXR"/>
</dbReference>
<evidence type="ECO:0000256" key="1">
    <source>
        <dbReference type="SAM" id="MobiDB-lite"/>
    </source>
</evidence>
<dbReference type="SUPFAM" id="SSF48452">
    <property type="entry name" value="TPR-like"/>
    <property type="match status" value="2"/>
</dbReference>
<dbReference type="InterPro" id="IPR011990">
    <property type="entry name" value="TPR-like_helical_dom_sf"/>
</dbReference>
<feature type="compositionally biased region" description="Basic and acidic residues" evidence="1">
    <location>
        <begin position="899"/>
        <end position="917"/>
    </location>
</feature>
<dbReference type="Gene3D" id="1.25.40.10">
    <property type="entry name" value="Tetratricopeptide repeat domain"/>
    <property type="match status" value="2"/>
</dbReference>
<gene>
    <name evidence="3" type="ORF">GCM10017600_55870</name>
</gene>
<protein>
    <submittedName>
        <fullName evidence="3">LuxR family transcriptional regulator</fullName>
    </submittedName>
</protein>
<dbReference type="InterPro" id="IPR000792">
    <property type="entry name" value="Tscrpt_reg_LuxR_C"/>
</dbReference>
<dbReference type="EMBL" id="BSEV01000015">
    <property type="protein sequence ID" value="GLK12178.1"/>
    <property type="molecule type" value="Genomic_DNA"/>
</dbReference>
<sequence>MGGALPGNWSDWTGDLVGRDAELAGLRDLLGSGRLVTLTGAPGVGKTRLAHAYARAWAAAYPGGMWLRDLACGEEGLRRVAPGAGPALLVLDTCERLADECALVVPALLDAHPALGVLATSREPLGVPGEVTCRLAPLTLPQAARLFTEQAAARGRPATPETGAAVEEICRRLDGLPLAVELAAARSIMLSPWQIAERLDDPFRLLSGGSRTAHARHRSLEAAIAWSHEQLPEDERLLLSRLAVFEDGFVIDDVEGVCAGGAITRDDVVDLLSRLVSRSLVECDTTGSVTRYRLLRIVRGYVRHGPRADEGAGDEAFGGAPGSACDRASDEVRAVRLRHAEYYTALAERAARAVTTGAAAAHLERVEAGYANMRAVLRWCTSGGPPTIGARLASALETYWIVRGRLREGRGWLASLTETGGVAPGQVLAGMALSTAVLSCALGEFADAAVACRQALDMFGELRDEAGQTRALAVLAGLRTMSEPASACRTLTELAARGTGAIGHAWTGFPLVLLGHARLAAGDLAGARAAVEQCVTIGRRHGSELSLGMGLLAVARVAVHQGAYGEAENALDQSMAVARRMGDVWGSAAALRGLGEVAACRGRYGQARQLLAQAVETARAVESPLLLGDCLDTLGGALLDVAEYGAARDVFSEVVELGERTAPRLAAMGLAGLGGAILGEGNARAALAFAEEAVARARETEDRPLTLRCLFTLGMVARGGDPARAAAAHHSALKAGADMGLRARTADSLEAVAGLAVEQRRHEHAARLFGAAQALRDRLGLPRPPAVTRQHEADLAEARAALGSAGFSAAWQEGAGLEVDQAVTYAGRGRGPRGQGVGWAALTRAERQVALLASDGLTNREIGAKLFVSPRTVQAHLSNVFAKLGLSSRRDLAREFDSRARSLRSHESPVPAQRDDAGGAEDPEGGVAFLTGRLGG</sequence>
<reference evidence="3" key="2">
    <citation type="submission" date="2023-01" db="EMBL/GenBank/DDBJ databases">
        <authorList>
            <person name="Sun Q."/>
            <person name="Evtushenko L."/>
        </authorList>
    </citation>
    <scope>NUCLEOTIDE SEQUENCE</scope>
    <source>
        <strain evidence="3">VKM Ac-2007</strain>
    </source>
</reference>
<keyword evidence="4" id="KW-1185">Reference proteome</keyword>
<dbReference type="PANTHER" id="PTHR47691:SF3">
    <property type="entry name" value="HTH-TYPE TRANSCRIPTIONAL REGULATOR RV0890C-RELATED"/>
    <property type="match status" value="1"/>
</dbReference>
<dbReference type="AlphaFoldDB" id="A0A9W6MFS2"/>
<dbReference type="CDD" id="cd06170">
    <property type="entry name" value="LuxR_C_like"/>
    <property type="match status" value="1"/>
</dbReference>
<evidence type="ECO:0000313" key="3">
    <source>
        <dbReference type="EMBL" id="GLK12178.1"/>
    </source>
</evidence>
<dbReference type="InterPro" id="IPR016032">
    <property type="entry name" value="Sig_transdc_resp-reg_C-effctor"/>
</dbReference>
<comment type="caution">
    <text evidence="3">The sequence shown here is derived from an EMBL/GenBank/DDBJ whole genome shotgun (WGS) entry which is preliminary data.</text>
</comment>
<dbReference type="Proteomes" id="UP001143474">
    <property type="component" value="Unassembled WGS sequence"/>
</dbReference>
<dbReference type="PANTHER" id="PTHR47691">
    <property type="entry name" value="REGULATOR-RELATED"/>
    <property type="match status" value="1"/>
</dbReference>
<name>A0A9W6MFS2_9ACTN</name>
<accession>A0A9W6MFS2</accession>
<feature type="domain" description="HTH luxR-type" evidence="2">
    <location>
        <begin position="835"/>
        <end position="900"/>
    </location>
</feature>
<dbReference type="InterPro" id="IPR036388">
    <property type="entry name" value="WH-like_DNA-bd_sf"/>
</dbReference>
<dbReference type="GO" id="GO:0006355">
    <property type="term" value="P:regulation of DNA-templated transcription"/>
    <property type="evidence" value="ECO:0007669"/>
    <property type="project" value="InterPro"/>
</dbReference>
<organism evidence="3 4">
    <name type="scientific">Streptosporangium carneum</name>
    <dbReference type="NCBI Taxonomy" id="47481"/>
    <lineage>
        <taxon>Bacteria</taxon>
        <taxon>Bacillati</taxon>
        <taxon>Actinomycetota</taxon>
        <taxon>Actinomycetes</taxon>
        <taxon>Streptosporangiales</taxon>
        <taxon>Streptosporangiaceae</taxon>
        <taxon>Streptosporangium</taxon>
    </lineage>
</organism>
<reference evidence="3" key="1">
    <citation type="journal article" date="2014" name="Int. J. Syst. Evol. Microbiol.">
        <title>Complete genome sequence of Corynebacterium casei LMG S-19264T (=DSM 44701T), isolated from a smear-ripened cheese.</title>
        <authorList>
            <consortium name="US DOE Joint Genome Institute (JGI-PGF)"/>
            <person name="Walter F."/>
            <person name="Albersmeier A."/>
            <person name="Kalinowski J."/>
            <person name="Ruckert C."/>
        </authorList>
    </citation>
    <scope>NUCLEOTIDE SEQUENCE</scope>
    <source>
        <strain evidence="3">VKM Ac-2007</strain>
    </source>
</reference>
<dbReference type="Gene3D" id="3.40.50.300">
    <property type="entry name" value="P-loop containing nucleotide triphosphate hydrolases"/>
    <property type="match status" value="1"/>
</dbReference>
<dbReference type="SUPFAM" id="SSF52540">
    <property type="entry name" value="P-loop containing nucleoside triphosphate hydrolases"/>
    <property type="match status" value="1"/>
</dbReference>
<dbReference type="Gene3D" id="1.10.10.10">
    <property type="entry name" value="Winged helix-like DNA-binding domain superfamily/Winged helix DNA-binding domain"/>
    <property type="match status" value="2"/>
</dbReference>